<evidence type="ECO:0000313" key="1">
    <source>
        <dbReference type="EMBL" id="KTD53724.1"/>
    </source>
</evidence>
<proteinExistence type="predicted"/>
<dbReference type="Proteomes" id="UP000054703">
    <property type="component" value="Unassembled WGS sequence"/>
</dbReference>
<gene>
    <name evidence="1" type="ORF">Lsan_4134</name>
</gene>
<name>A0A0W0Y9U9_9GAMM</name>
<sequence>MVHFFKGKKSQKATDNELINQLTRFNDNFKQRVNAQSDDTQSTNCCVSLFSCIKSTSAKIPQEYKDIASWLTTLAVTEAKGNVNEEVLVSALYASLSYVSQDAVGSEVPAQILKTLIEEIGKQFNLDLTIEPDYVALQNYCTEHKITIPAAINTIIANNQTSNAQMAKAV</sequence>
<keyword evidence="2" id="KW-1185">Reference proteome</keyword>
<reference evidence="1 2" key="1">
    <citation type="submission" date="2015-11" db="EMBL/GenBank/DDBJ databases">
        <title>Genomic analysis of 38 Legionella species identifies large and diverse effector repertoires.</title>
        <authorList>
            <person name="Burstein D."/>
            <person name="Amaro F."/>
            <person name="Zusman T."/>
            <person name="Lifshitz Z."/>
            <person name="Cohen O."/>
            <person name="Gilbert J.A."/>
            <person name="Pupko T."/>
            <person name="Shuman H.A."/>
            <person name="Segal G."/>
        </authorList>
    </citation>
    <scope>NUCLEOTIDE SEQUENCE [LARGE SCALE GENOMIC DNA]</scope>
    <source>
        <strain evidence="1 2">SC-63-C7</strain>
    </source>
</reference>
<dbReference type="AlphaFoldDB" id="A0A0W0Y9U9"/>
<dbReference type="EMBL" id="LNYU01000091">
    <property type="protein sequence ID" value="KTD53724.1"/>
    <property type="molecule type" value="Genomic_DNA"/>
</dbReference>
<accession>A0A0W0Y9U9</accession>
<dbReference type="PATRIC" id="fig|45074.5.peg.4439"/>
<dbReference type="RefSeq" id="WP_058516000.1">
    <property type="nucleotide sequence ID" value="NZ_CAAAIH010000008.1"/>
</dbReference>
<organism evidence="1 2">
    <name type="scientific">Legionella santicrucis</name>
    <dbReference type="NCBI Taxonomy" id="45074"/>
    <lineage>
        <taxon>Bacteria</taxon>
        <taxon>Pseudomonadati</taxon>
        <taxon>Pseudomonadota</taxon>
        <taxon>Gammaproteobacteria</taxon>
        <taxon>Legionellales</taxon>
        <taxon>Legionellaceae</taxon>
        <taxon>Legionella</taxon>
    </lineage>
</organism>
<protein>
    <submittedName>
        <fullName evidence="1">Uncharacterized protein</fullName>
    </submittedName>
</protein>
<comment type="caution">
    <text evidence="1">The sequence shown here is derived from an EMBL/GenBank/DDBJ whole genome shotgun (WGS) entry which is preliminary data.</text>
</comment>
<dbReference type="OrthoDB" id="9959603at2"/>
<evidence type="ECO:0000313" key="2">
    <source>
        <dbReference type="Proteomes" id="UP000054703"/>
    </source>
</evidence>